<keyword evidence="6" id="KW-0819">tRNA processing</keyword>
<dbReference type="NCBIfam" id="TIGR00057">
    <property type="entry name" value="L-threonylcarbamoyladenylate synthase"/>
    <property type="match status" value="1"/>
</dbReference>
<feature type="compositionally biased region" description="Basic and acidic residues" evidence="12">
    <location>
        <begin position="16"/>
        <end position="26"/>
    </location>
</feature>
<dbReference type="AlphaFoldDB" id="A0A2U3Q7I7"/>
<dbReference type="AntiFam" id="ANF00012">
    <property type="entry name" value="tRNA translation"/>
</dbReference>
<feature type="domain" description="YrdC-like" evidence="13">
    <location>
        <begin position="108"/>
        <end position="294"/>
    </location>
</feature>
<evidence type="ECO:0000259" key="13">
    <source>
        <dbReference type="PROSITE" id="PS51163"/>
    </source>
</evidence>
<evidence type="ECO:0000256" key="2">
    <source>
        <dbReference type="ARBA" id="ARBA00007663"/>
    </source>
</evidence>
<evidence type="ECO:0000313" key="15">
    <source>
        <dbReference type="Proteomes" id="UP000246085"/>
    </source>
</evidence>
<dbReference type="PROSITE" id="PS51163">
    <property type="entry name" value="YRDC"/>
    <property type="match status" value="1"/>
</dbReference>
<dbReference type="KEGG" id="bvz:BRAD3257_6472"/>
<comment type="subcellular location">
    <subcellularLocation>
        <location evidence="1">Cytoplasm</location>
    </subcellularLocation>
</comment>
<dbReference type="GO" id="GO:0003725">
    <property type="term" value="F:double-stranded RNA binding"/>
    <property type="evidence" value="ECO:0007669"/>
    <property type="project" value="InterPro"/>
</dbReference>
<reference evidence="14 15" key="1">
    <citation type="submission" date="2018-03" db="EMBL/GenBank/DDBJ databases">
        <authorList>
            <person name="Gully D."/>
        </authorList>
    </citation>
    <scope>NUCLEOTIDE SEQUENCE [LARGE SCALE GENOMIC DNA]</scope>
    <source>
        <strain evidence="14">ORS3257</strain>
    </source>
</reference>
<dbReference type="Pfam" id="PF01300">
    <property type="entry name" value="Sua5_yciO_yrdC"/>
    <property type="match status" value="1"/>
</dbReference>
<dbReference type="Gene3D" id="3.40.50.11030">
    <property type="entry name" value="Threonylcarbamoyl-AMP synthase, C-terminal domain"/>
    <property type="match status" value="1"/>
</dbReference>
<dbReference type="GO" id="GO:0005524">
    <property type="term" value="F:ATP binding"/>
    <property type="evidence" value="ECO:0007669"/>
    <property type="project" value="UniProtKB-KW"/>
</dbReference>
<dbReference type="EMBL" id="LS398110">
    <property type="protein sequence ID" value="SPP97367.1"/>
    <property type="molecule type" value="Genomic_DNA"/>
</dbReference>
<dbReference type="PANTHER" id="PTHR17490:SF16">
    <property type="entry name" value="THREONYLCARBAMOYL-AMP SYNTHASE"/>
    <property type="match status" value="1"/>
</dbReference>
<keyword evidence="8" id="KW-0547">Nucleotide-binding</keyword>
<evidence type="ECO:0000256" key="4">
    <source>
        <dbReference type="ARBA" id="ARBA00022490"/>
    </source>
</evidence>
<dbReference type="SUPFAM" id="SSF55821">
    <property type="entry name" value="YrdC/RibB"/>
    <property type="match status" value="1"/>
</dbReference>
<evidence type="ECO:0000256" key="7">
    <source>
        <dbReference type="ARBA" id="ARBA00022695"/>
    </source>
</evidence>
<dbReference type="Pfam" id="PF03481">
    <property type="entry name" value="Sua5_C"/>
    <property type="match status" value="1"/>
</dbReference>
<name>A0A2U3Q7I7_9BRAD</name>
<dbReference type="Proteomes" id="UP000246085">
    <property type="component" value="Chromosome BRAD3257"/>
</dbReference>
<evidence type="ECO:0000256" key="12">
    <source>
        <dbReference type="SAM" id="MobiDB-lite"/>
    </source>
</evidence>
<dbReference type="GO" id="GO:0000049">
    <property type="term" value="F:tRNA binding"/>
    <property type="evidence" value="ECO:0007669"/>
    <property type="project" value="TreeGrafter"/>
</dbReference>
<dbReference type="PANTHER" id="PTHR17490">
    <property type="entry name" value="SUA5"/>
    <property type="match status" value="1"/>
</dbReference>
<feature type="region of interest" description="Disordered" evidence="12">
    <location>
        <begin position="1"/>
        <end position="38"/>
    </location>
</feature>
<evidence type="ECO:0000256" key="3">
    <source>
        <dbReference type="ARBA" id="ARBA00012584"/>
    </source>
</evidence>
<dbReference type="FunFam" id="3.90.870.10:FF:000009">
    <property type="entry name" value="Threonylcarbamoyl-AMP synthase, putative"/>
    <property type="match status" value="1"/>
</dbReference>
<evidence type="ECO:0000256" key="1">
    <source>
        <dbReference type="ARBA" id="ARBA00004496"/>
    </source>
</evidence>
<dbReference type="EC" id="2.7.7.87" evidence="3"/>
<evidence type="ECO:0000256" key="6">
    <source>
        <dbReference type="ARBA" id="ARBA00022694"/>
    </source>
</evidence>
<protein>
    <recommendedName>
        <fullName evidence="10">L-threonylcarbamoyladenylate synthase</fullName>
        <ecNumber evidence="3">2.7.7.87</ecNumber>
    </recommendedName>
    <alternativeName>
        <fullName evidence="10">L-threonylcarbamoyladenylate synthase</fullName>
    </alternativeName>
</protein>
<dbReference type="InterPro" id="IPR038385">
    <property type="entry name" value="Sua5/YwlC_C"/>
</dbReference>
<evidence type="ECO:0000256" key="8">
    <source>
        <dbReference type="ARBA" id="ARBA00022741"/>
    </source>
</evidence>
<comment type="similarity">
    <text evidence="2">Belongs to the SUA5 family.</text>
</comment>
<keyword evidence="7 14" id="KW-0548">Nucleotidyltransferase</keyword>
<dbReference type="InterPro" id="IPR050156">
    <property type="entry name" value="TC-AMP_synthase_SUA5"/>
</dbReference>
<dbReference type="InterPro" id="IPR017945">
    <property type="entry name" value="DHBP_synth_RibB-like_a/b_dom"/>
</dbReference>
<proteinExistence type="inferred from homology"/>
<keyword evidence="4" id="KW-0963">Cytoplasm</keyword>
<accession>A0A2U3Q7I7</accession>
<evidence type="ECO:0000313" key="14">
    <source>
        <dbReference type="EMBL" id="SPP97367.1"/>
    </source>
</evidence>
<evidence type="ECO:0000256" key="9">
    <source>
        <dbReference type="ARBA" id="ARBA00022840"/>
    </source>
</evidence>
<dbReference type="Gene3D" id="3.90.870.10">
    <property type="entry name" value="DHBP synthase"/>
    <property type="match status" value="1"/>
</dbReference>
<keyword evidence="9" id="KW-0067">ATP-binding</keyword>
<dbReference type="InterPro" id="IPR005145">
    <property type="entry name" value="Sua5_C"/>
</dbReference>
<gene>
    <name evidence="14" type="ORF">BRAD3257_6472</name>
</gene>
<sequence>MPPQQAALRGPNRPWTRPENRCKKGAPEAPATGPPSLQENVDFWKNGRSGRIRTCDPCVPNAVLYRAEPHSDKKAAYSVGFDALQAAEMRNFIPVKTGVETLILPAGEAGAEAAARTLAAGGLVAFPTETVYGLGADAANAAAIAHLYAAKGRPAFNPLIAHVADIAAARRIGRFDARALKLAEAFWPGPLTLVVPKTEGCPVADLATAGLDTVAIRIPAHPVAQAILRAFGGAVVAPSANISGHVSPTLAGHVESDLAGRIDLIVDGGPVEVGVESTIVGCFEMPMLLRPGGLSRERIEAVLGAPLARPAMEAESDDSQPLAPGMLASHYAPRANVRLNAHDVAPGEALLAFGPSRLPGIDAAAAVMNLSPTGDLDEAAANLFGYLRSLDARAPRAIAVMAIPEEGLGEAINDRLRRAAVAR</sequence>
<dbReference type="GO" id="GO:0005737">
    <property type="term" value="C:cytoplasm"/>
    <property type="evidence" value="ECO:0007669"/>
    <property type="project" value="UniProtKB-SubCell"/>
</dbReference>
<organism evidence="14 15">
    <name type="scientific">Bradyrhizobium vignae</name>
    <dbReference type="NCBI Taxonomy" id="1549949"/>
    <lineage>
        <taxon>Bacteria</taxon>
        <taxon>Pseudomonadati</taxon>
        <taxon>Pseudomonadota</taxon>
        <taxon>Alphaproteobacteria</taxon>
        <taxon>Hyphomicrobiales</taxon>
        <taxon>Nitrobacteraceae</taxon>
        <taxon>Bradyrhizobium</taxon>
    </lineage>
</organism>
<evidence type="ECO:0000256" key="5">
    <source>
        <dbReference type="ARBA" id="ARBA00022679"/>
    </source>
</evidence>
<dbReference type="GO" id="GO:0008033">
    <property type="term" value="P:tRNA processing"/>
    <property type="evidence" value="ECO:0007669"/>
    <property type="project" value="UniProtKB-KW"/>
</dbReference>
<keyword evidence="5 14" id="KW-0808">Transferase</keyword>
<dbReference type="GO" id="GO:0006450">
    <property type="term" value="P:regulation of translational fidelity"/>
    <property type="evidence" value="ECO:0007669"/>
    <property type="project" value="TreeGrafter"/>
</dbReference>
<dbReference type="GO" id="GO:0061710">
    <property type="term" value="F:L-threonylcarbamoyladenylate synthase"/>
    <property type="evidence" value="ECO:0007669"/>
    <property type="project" value="UniProtKB-EC"/>
</dbReference>
<comment type="catalytic activity">
    <reaction evidence="11">
        <text>L-threonine + hydrogencarbonate + ATP = L-threonylcarbamoyladenylate + diphosphate + H2O</text>
        <dbReference type="Rhea" id="RHEA:36407"/>
        <dbReference type="ChEBI" id="CHEBI:15377"/>
        <dbReference type="ChEBI" id="CHEBI:17544"/>
        <dbReference type="ChEBI" id="CHEBI:30616"/>
        <dbReference type="ChEBI" id="CHEBI:33019"/>
        <dbReference type="ChEBI" id="CHEBI:57926"/>
        <dbReference type="ChEBI" id="CHEBI:73682"/>
        <dbReference type="EC" id="2.7.7.87"/>
    </reaction>
</comment>
<evidence type="ECO:0000256" key="10">
    <source>
        <dbReference type="ARBA" id="ARBA00029774"/>
    </source>
</evidence>
<evidence type="ECO:0000256" key="11">
    <source>
        <dbReference type="ARBA" id="ARBA00048366"/>
    </source>
</evidence>
<dbReference type="InterPro" id="IPR006070">
    <property type="entry name" value="Sua5-like_dom"/>
</dbReference>